<evidence type="ECO:0000313" key="6">
    <source>
        <dbReference type="EMBL" id="KMZ60352.1"/>
    </source>
</evidence>
<gene>
    <name evidence="6" type="ORF">ZOSMA_5G02190</name>
</gene>
<evidence type="ECO:0000313" key="7">
    <source>
        <dbReference type="Proteomes" id="UP000036987"/>
    </source>
</evidence>
<evidence type="ECO:0000256" key="2">
    <source>
        <dbReference type="ARBA" id="ARBA00022702"/>
    </source>
</evidence>
<dbReference type="GO" id="GO:0005179">
    <property type="term" value="F:hormone activity"/>
    <property type="evidence" value="ECO:0007669"/>
    <property type="project" value="UniProtKB-KW"/>
</dbReference>
<dbReference type="PANTHER" id="PTHR33136:SF36">
    <property type="entry name" value="PROTEIN RALF-LIKE 31"/>
    <property type="match status" value="1"/>
</dbReference>
<keyword evidence="2" id="KW-0372">Hormone</keyword>
<feature type="signal peptide" evidence="5">
    <location>
        <begin position="1"/>
        <end position="23"/>
    </location>
</feature>
<keyword evidence="7" id="KW-1185">Reference proteome</keyword>
<dbReference type="EMBL" id="LFYR01001623">
    <property type="protein sequence ID" value="KMZ60352.1"/>
    <property type="molecule type" value="Genomic_DNA"/>
</dbReference>
<accession>A0A0K9NWC3</accession>
<sequence>MGKTTFFFFLLFSLLLILTKVESKEMTASVVGVGVGVGGGGLDEAEMEMESDTSRRLWNMEKRRYISYELLKADEVPCSRPGMLYYNCHSTAARVSPYQRGCGIISRCARFDDP</sequence>
<evidence type="ECO:0000256" key="5">
    <source>
        <dbReference type="SAM" id="SignalP"/>
    </source>
</evidence>
<organism evidence="6 7">
    <name type="scientific">Zostera marina</name>
    <name type="common">Eelgrass</name>
    <dbReference type="NCBI Taxonomy" id="29655"/>
    <lineage>
        <taxon>Eukaryota</taxon>
        <taxon>Viridiplantae</taxon>
        <taxon>Streptophyta</taxon>
        <taxon>Embryophyta</taxon>
        <taxon>Tracheophyta</taxon>
        <taxon>Spermatophyta</taxon>
        <taxon>Magnoliopsida</taxon>
        <taxon>Liliopsida</taxon>
        <taxon>Zosteraceae</taxon>
        <taxon>Zostera</taxon>
    </lineage>
</organism>
<dbReference type="OrthoDB" id="1613518at2759"/>
<comment type="caution">
    <text evidence="6">The sequence shown here is derived from an EMBL/GenBank/DDBJ whole genome shotgun (WGS) entry which is preliminary data.</text>
</comment>
<feature type="chain" id="PRO_5005527392" evidence="5">
    <location>
        <begin position="24"/>
        <end position="114"/>
    </location>
</feature>
<protein>
    <submittedName>
        <fullName evidence="6">Protein RALF-like 19</fullName>
    </submittedName>
</protein>
<dbReference type="AlphaFoldDB" id="A0A0K9NWC3"/>
<dbReference type="PANTHER" id="PTHR33136">
    <property type="entry name" value="RAPID ALKALINIZATION FACTOR-LIKE"/>
    <property type="match status" value="1"/>
</dbReference>
<evidence type="ECO:0000256" key="1">
    <source>
        <dbReference type="ARBA" id="ARBA00009178"/>
    </source>
</evidence>
<reference evidence="7" key="1">
    <citation type="journal article" date="2016" name="Nature">
        <title>The genome of the seagrass Zostera marina reveals angiosperm adaptation to the sea.</title>
        <authorList>
            <person name="Olsen J.L."/>
            <person name="Rouze P."/>
            <person name="Verhelst B."/>
            <person name="Lin Y.-C."/>
            <person name="Bayer T."/>
            <person name="Collen J."/>
            <person name="Dattolo E."/>
            <person name="De Paoli E."/>
            <person name="Dittami S."/>
            <person name="Maumus F."/>
            <person name="Michel G."/>
            <person name="Kersting A."/>
            <person name="Lauritano C."/>
            <person name="Lohaus R."/>
            <person name="Toepel M."/>
            <person name="Tonon T."/>
            <person name="Vanneste K."/>
            <person name="Amirebrahimi M."/>
            <person name="Brakel J."/>
            <person name="Bostroem C."/>
            <person name="Chovatia M."/>
            <person name="Grimwood J."/>
            <person name="Jenkins J.W."/>
            <person name="Jueterbock A."/>
            <person name="Mraz A."/>
            <person name="Stam W.T."/>
            <person name="Tice H."/>
            <person name="Bornberg-Bauer E."/>
            <person name="Green P.J."/>
            <person name="Pearson G.A."/>
            <person name="Procaccini G."/>
            <person name="Duarte C.M."/>
            <person name="Schmutz J."/>
            <person name="Reusch T.B.H."/>
            <person name="Van de Peer Y."/>
        </authorList>
    </citation>
    <scope>NUCLEOTIDE SEQUENCE [LARGE SCALE GENOMIC DNA]</scope>
    <source>
        <strain evidence="7">cv. Finnish</strain>
    </source>
</reference>
<dbReference type="Pfam" id="PF05498">
    <property type="entry name" value="RALF"/>
    <property type="match status" value="1"/>
</dbReference>
<keyword evidence="3 5" id="KW-0732">Signal</keyword>
<name>A0A0K9NWC3_ZOSMR</name>
<comment type="similarity">
    <text evidence="1">Belongs to the plant rapid alkalinization factor (RALF) family.</text>
</comment>
<dbReference type="GO" id="GO:0019722">
    <property type="term" value="P:calcium-mediated signaling"/>
    <property type="evidence" value="ECO:0000318"/>
    <property type="project" value="GO_Central"/>
</dbReference>
<dbReference type="OMA" id="NCKPRAR"/>
<keyword evidence="4" id="KW-1015">Disulfide bond</keyword>
<dbReference type="InterPro" id="IPR008801">
    <property type="entry name" value="RALF"/>
</dbReference>
<evidence type="ECO:0000256" key="3">
    <source>
        <dbReference type="ARBA" id="ARBA00022729"/>
    </source>
</evidence>
<dbReference type="Proteomes" id="UP000036987">
    <property type="component" value="Unassembled WGS sequence"/>
</dbReference>
<proteinExistence type="inferred from homology"/>
<evidence type="ECO:0000256" key="4">
    <source>
        <dbReference type="ARBA" id="ARBA00023157"/>
    </source>
</evidence>